<dbReference type="OrthoDB" id="3821329at2"/>
<accession>A0A5N8V673</accession>
<feature type="domain" description="Suppressor of fused-like" evidence="1">
    <location>
        <begin position="49"/>
        <end position="194"/>
    </location>
</feature>
<reference evidence="2 3" key="1">
    <citation type="submission" date="2019-07" db="EMBL/GenBank/DDBJ databases">
        <title>New species of Amycolatopsis and Streptomyces.</title>
        <authorList>
            <person name="Duangmal K."/>
            <person name="Teo W.F.A."/>
            <person name="Lipun K."/>
        </authorList>
    </citation>
    <scope>NUCLEOTIDE SEQUENCE [LARGE SCALE GENOMIC DNA]</scope>
    <source>
        <strain evidence="2 3">NBRC 109810</strain>
    </source>
</reference>
<dbReference type="AlphaFoldDB" id="A0A5N8V673"/>
<dbReference type="Pfam" id="PF05076">
    <property type="entry name" value="SUFU"/>
    <property type="match status" value="1"/>
</dbReference>
<comment type="caution">
    <text evidence="2">The sequence shown here is derived from an EMBL/GenBank/DDBJ whole genome shotgun (WGS) entry which is preliminary data.</text>
</comment>
<evidence type="ECO:0000259" key="1">
    <source>
        <dbReference type="Pfam" id="PF05076"/>
    </source>
</evidence>
<evidence type="ECO:0000313" key="2">
    <source>
        <dbReference type="EMBL" id="MPY30589.1"/>
    </source>
</evidence>
<dbReference type="Proteomes" id="UP000325849">
    <property type="component" value="Unassembled WGS sequence"/>
</dbReference>
<keyword evidence="3" id="KW-1185">Reference proteome</keyword>
<name>A0A5N8V673_9ACTN</name>
<organism evidence="2 3">
    <name type="scientific">Streptomyces adustus</name>
    <dbReference type="NCBI Taxonomy" id="1609272"/>
    <lineage>
        <taxon>Bacteria</taxon>
        <taxon>Bacillati</taxon>
        <taxon>Actinomycetota</taxon>
        <taxon>Actinomycetes</taxon>
        <taxon>Kitasatosporales</taxon>
        <taxon>Streptomycetaceae</taxon>
        <taxon>Streptomyces</taxon>
    </lineage>
</organism>
<evidence type="ECO:0000313" key="3">
    <source>
        <dbReference type="Proteomes" id="UP000325849"/>
    </source>
</evidence>
<dbReference type="EMBL" id="VJZD01000010">
    <property type="protein sequence ID" value="MPY30589.1"/>
    <property type="molecule type" value="Genomic_DNA"/>
</dbReference>
<protein>
    <submittedName>
        <fullName evidence="2">Suppressor of fused domain protein</fullName>
    </submittedName>
</protein>
<proteinExistence type="predicted"/>
<dbReference type="InterPro" id="IPR037181">
    <property type="entry name" value="SUFU_N"/>
</dbReference>
<dbReference type="InterPro" id="IPR020941">
    <property type="entry name" value="SUFU-like_domain"/>
</dbReference>
<sequence length="197" mass="21808">MLSTMFDSERGRRATAGVEAHVRGFFTGHAITVDDYDLGPGRREAVPDLRILTVGPGPRADGWAYLTAGCWATAEQEGHGLEFVLTAPVHDERFADLLAMTACYHADHHLDLEHSLPIGEPWLPGSHCDHLLISLPYLHGPDLEHCPLPDGHARVLWVLPVTAAEMAYRREHGHEALEQLFDEHAIVPTDPRRPSVV</sequence>
<gene>
    <name evidence="2" type="ORF">FNH09_04465</name>
</gene>
<dbReference type="SUPFAM" id="SSF103359">
    <property type="entry name" value="Suppressor of Fused, N-terminal domain"/>
    <property type="match status" value="1"/>
</dbReference>